<accession>A0A183I7T9</accession>
<evidence type="ECO:0000313" key="2">
    <source>
        <dbReference type="EMBL" id="VDP23963.1"/>
    </source>
</evidence>
<dbReference type="STRING" id="387005.A0A183I7T9"/>
<gene>
    <name evidence="2" type="ORF">OFLC_LOCUS15801</name>
</gene>
<evidence type="ECO:0000259" key="1">
    <source>
        <dbReference type="Pfam" id="PF12783"/>
    </source>
</evidence>
<dbReference type="AlphaFoldDB" id="A0A183I7T9"/>
<sequence length="172" mass="19035">MHMDSISGHNNHQGSTCNSVVAEVSMPSLLALNSASVAAESNESVSEDVPSIHLHFRTVQEEDAFLLFRALCRLSIKPIPERCDPTSHELRSKELSLEMLLLIVQNPSSLIHSSQPFLLGLRHLLCVSLSRNGVSPVVTVFEKSLAIFVQLVNKFKMHLKVQIENIALTSRV</sequence>
<evidence type="ECO:0000313" key="4">
    <source>
        <dbReference type="WBParaSite" id="OFLC_0001581401-mRNA-1"/>
    </source>
</evidence>
<organism evidence="4">
    <name type="scientific">Onchocerca flexuosa</name>
    <dbReference type="NCBI Taxonomy" id="387005"/>
    <lineage>
        <taxon>Eukaryota</taxon>
        <taxon>Metazoa</taxon>
        <taxon>Ecdysozoa</taxon>
        <taxon>Nematoda</taxon>
        <taxon>Chromadorea</taxon>
        <taxon>Rhabditida</taxon>
        <taxon>Spirurina</taxon>
        <taxon>Spiruromorpha</taxon>
        <taxon>Filarioidea</taxon>
        <taxon>Onchocercidae</taxon>
        <taxon>Onchocerca</taxon>
    </lineage>
</organism>
<name>A0A183I7T9_9BILA</name>
<reference evidence="4" key="1">
    <citation type="submission" date="2016-06" db="UniProtKB">
        <authorList>
            <consortium name="WormBaseParasite"/>
        </authorList>
    </citation>
    <scope>IDENTIFICATION</scope>
</reference>
<dbReference type="PANTHER" id="PTHR10663:SF375">
    <property type="entry name" value="LD29171P"/>
    <property type="match status" value="1"/>
</dbReference>
<dbReference type="WBParaSite" id="OFLC_0001581401-mRNA-1">
    <property type="protein sequence ID" value="OFLC_0001581401-mRNA-1"/>
    <property type="gene ID" value="OFLC_0001581401"/>
</dbReference>
<dbReference type="EMBL" id="UZAJ01042910">
    <property type="protein sequence ID" value="VDP23963.1"/>
    <property type="molecule type" value="Genomic_DNA"/>
</dbReference>
<dbReference type="Pfam" id="PF12783">
    <property type="entry name" value="Sec7-like_HUS"/>
    <property type="match status" value="1"/>
</dbReference>
<evidence type="ECO:0000313" key="3">
    <source>
        <dbReference type="Proteomes" id="UP000267606"/>
    </source>
</evidence>
<dbReference type="Proteomes" id="UP000267606">
    <property type="component" value="Unassembled WGS sequence"/>
</dbReference>
<protein>
    <submittedName>
        <fullName evidence="4">Sec7_N domain-containing protein</fullName>
    </submittedName>
</protein>
<dbReference type="PANTHER" id="PTHR10663">
    <property type="entry name" value="GUANYL-NUCLEOTIDE EXCHANGE FACTOR"/>
    <property type="match status" value="1"/>
</dbReference>
<reference evidence="2 3" key="2">
    <citation type="submission" date="2018-11" db="EMBL/GenBank/DDBJ databases">
        <authorList>
            <consortium name="Pathogen Informatics"/>
        </authorList>
    </citation>
    <scope>NUCLEOTIDE SEQUENCE [LARGE SCALE GENOMIC DNA]</scope>
</reference>
<feature type="domain" description="Mon2/Sec7/BIG1-like HUS" evidence="1">
    <location>
        <begin position="62"/>
        <end position="165"/>
    </location>
</feature>
<keyword evidence="3" id="KW-1185">Reference proteome</keyword>
<dbReference type="InterPro" id="IPR032691">
    <property type="entry name" value="Mon2/Sec7/BIG1-like_HUS"/>
</dbReference>
<proteinExistence type="predicted"/>